<protein>
    <submittedName>
        <fullName evidence="1">Uncharacterized protein</fullName>
    </submittedName>
</protein>
<sequence>MKKEKGNVYYLVCLYGLYDHILRTPIELDGYTEYLDALVELYRNNIFDKDEVYFVDLMLEEKIPSIILCGGITNKQLEVSEARSVFLNYGIRKKILNRLGLPENSEYVQVYLEENSVNTAQNIYNGMSRIIARDVNPNKTIYVICDKFRKFKVKMILRRALSLFVNIGTVKVIALKRKDIHPHSNYIYQFFAGLRYLSYWNFVKDANLRGGK</sequence>
<reference evidence="1 2" key="1">
    <citation type="journal article" date="2015" name="Nature">
        <title>rRNA introns, odd ribosomes, and small enigmatic genomes across a large radiation of phyla.</title>
        <authorList>
            <person name="Brown C.T."/>
            <person name="Hug L.A."/>
            <person name="Thomas B.C."/>
            <person name="Sharon I."/>
            <person name="Castelle C.J."/>
            <person name="Singh A."/>
            <person name="Wilkins M.J."/>
            <person name="Williams K.H."/>
            <person name="Banfield J.F."/>
        </authorList>
    </citation>
    <scope>NUCLEOTIDE SEQUENCE [LARGE SCALE GENOMIC DNA]</scope>
</reference>
<accession>A0A0G0FMW8</accession>
<evidence type="ECO:0000313" key="2">
    <source>
        <dbReference type="Proteomes" id="UP000034316"/>
    </source>
</evidence>
<gene>
    <name evidence="1" type="ORF">UR93_C0009G0033</name>
</gene>
<dbReference type="Gene3D" id="3.40.50.620">
    <property type="entry name" value="HUPs"/>
    <property type="match status" value="1"/>
</dbReference>
<comment type="caution">
    <text evidence="1">The sequence shown here is derived from an EMBL/GenBank/DDBJ whole genome shotgun (WGS) entry which is preliminary data.</text>
</comment>
<dbReference type="InterPro" id="IPR014729">
    <property type="entry name" value="Rossmann-like_a/b/a_fold"/>
</dbReference>
<evidence type="ECO:0000313" key="1">
    <source>
        <dbReference type="EMBL" id="KKP88745.1"/>
    </source>
</evidence>
<name>A0A0G0FMW8_9BACT</name>
<dbReference type="Proteomes" id="UP000034316">
    <property type="component" value="Unassembled WGS sequence"/>
</dbReference>
<organism evidence="1 2">
    <name type="scientific">Berkelbacteria bacterium GW2011_GWA2_35_9</name>
    <dbReference type="NCBI Taxonomy" id="1618333"/>
    <lineage>
        <taxon>Bacteria</taxon>
        <taxon>Candidatus Berkelbacteria</taxon>
    </lineage>
</organism>
<dbReference type="AlphaFoldDB" id="A0A0G0FMW8"/>
<proteinExistence type="predicted"/>
<dbReference type="EMBL" id="LBRB01000009">
    <property type="protein sequence ID" value="KKP88745.1"/>
    <property type="molecule type" value="Genomic_DNA"/>
</dbReference>